<evidence type="ECO:0000313" key="1">
    <source>
        <dbReference type="EMBL" id="KAI3665879.1"/>
    </source>
</evidence>
<protein>
    <submittedName>
        <fullName evidence="1">Uncharacterized protein</fullName>
    </submittedName>
</protein>
<name>A0ACB8XFG4_ARCLA</name>
<dbReference type="Proteomes" id="UP001055879">
    <property type="component" value="Linkage Group LG18"/>
</dbReference>
<organism evidence="1 2">
    <name type="scientific">Arctium lappa</name>
    <name type="common">Greater burdock</name>
    <name type="synonym">Lappa major</name>
    <dbReference type="NCBI Taxonomy" id="4217"/>
    <lineage>
        <taxon>Eukaryota</taxon>
        <taxon>Viridiplantae</taxon>
        <taxon>Streptophyta</taxon>
        <taxon>Embryophyta</taxon>
        <taxon>Tracheophyta</taxon>
        <taxon>Spermatophyta</taxon>
        <taxon>Magnoliopsida</taxon>
        <taxon>eudicotyledons</taxon>
        <taxon>Gunneridae</taxon>
        <taxon>Pentapetalae</taxon>
        <taxon>asterids</taxon>
        <taxon>campanulids</taxon>
        <taxon>Asterales</taxon>
        <taxon>Asteraceae</taxon>
        <taxon>Carduoideae</taxon>
        <taxon>Cardueae</taxon>
        <taxon>Arctiinae</taxon>
        <taxon>Arctium</taxon>
    </lineage>
</organism>
<evidence type="ECO:0000313" key="2">
    <source>
        <dbReference type="Proteomes" id="UP001055879"/>
    </source>
</evidence>
<keyword evidence="2" id="KW-1185">Reference proteome</keyword>
<comment type="caution">
    <text evidence="1">The sequence shown here is derived from an EMBL/GenBank/DDBJ whole genome shotgun (WGS) entry which is preliminary data.</text>
</comment>
<sequence length="85" mass="9836">MGGWRWKSRQELAASEWWCTVAVGEDHDEDGDSRKYGFRKWRWPRWLQEAVLRMASYIGPPTGDIFPSTGPCSGPLTYLCKRSNI</sequence>
<accession>A0ACB8XFG4</accession>
<dbReference type="EMBL" id="CM042064">
    <property type="protein sequence ID" value="KAI3665879.1"/>
    <property type="molecule type" value="Genomic_DNA"/>
</dbReference>
<reference evidence="2" key="1">
    <citation type="journal article" date="2022" name="Mol. Ecol. Resour.">
        <title>The genomes of chicory, endive, great burdock and yacon provide insights into Asteraceae palaeo-polyploidization history and plant inulin production.</title>
        <authorList>
            <person name="Fan W."/>
            <person name="Wang S."/>
            <person name="Wang H."/>
            <person name="Wang A."/>
            <person name="Jiang F."/>
            <person name="Liu H."/>
            <person name="Zhao H."/>
            <person name="Xu D."/>
            <person name="Zhang Y."/>
        </authorList>
    </citation>
    <scope>NUCLEOTIDE SEQUENCE [LARGE SCALE GENOMIC DNA]</scope>
    <source>
        <strain evidence="2">cv. Niubang</strain>
    </source>
</reference>
<proteinExistence type="predicted"/>
<gene>
    <name evidence="1" type="ORF">L6452_44514</name>
</gene>
<reference evidence="1 2" key="2">
    <citation type="journal article" date="2022" name="Mol. Ecol. Resour.">
        <title>The genomes of chicory, endive, great burdock and yacon provide insights into Asteraceae paleo-polyploidization history and plant inulin production.</title>
        <authorList>
            <person name="Fan W."/>
            <person name="Wang S."/>
            <person name="Wang H."/>
            <person name="Wang A."/>
            <person name="Jiang F."/>
            <person name="Liu H."/>
            <person name="Zhao H."/>
            <person name="Xu D."/>
            <person name="Zhang Y."/>
        </authorList>
    </citation>
    <scope>NUCLEOTIDE SEQUENCE [LARGE SCALE GENOMIC DNA]</scope>
    <source>
        <strain evidence="2">cv. Niubang</strain>
    </source>
</reference>